<dbReference type="AlphaFoldDB" id="A0A5M6BZ61"/>
<evidence type="ECO:0000313" key="2">
    <source>
        <dbReference type="Proteomes" id="UP000322225"/>
    </source>
</evidence>
<dbReference type="Proteomes" id="UP000322225">
    <property type="component" value="Chromosome 1"/>
</dbReference>
<reference evidence="1" key="2">
    <citation type="submission" date="2024-01" db="EMBL/GenBank/DDBJ databases">
        <title>Comparative genomics of Cryptococcus and Kwoniella reveals pathogenesis evolution and contrasting modes of karyotype evolution via chromosome fusion or intercentromeric recombination.</title>
        <authorList>
            <person name="Coelho M.A."/>
            <person name="David-Palma M."/>
            <person name="Shea T."/>
            <person name="Bowers K."/>
            <person name="McGinley-Smith S."/>
            <person name="Mohammad A.W."/>
            <person name="Gnirke A."/>
            <person name="Yurkov A.M."/>
            <person name="Nowrousian M."/>
            <person name="Sun S."/>
            <person name="Cuomo C.A."/>
            <person name="Heitman J."/>
        </authorList>
    </citation>
    <scope>NUCLEOTIDE SEQUENCE</scope>
    <source>
        <strain evidence="1">CBS 12478</strain>
    </source>
</reference>
<organism evidence="1 2">
    <name type="scientific">Kwoniella shandongensis</name>
    <dbReference type="NCBI Taxonomy" id="1734106"/>
    <lineage>
        <taxon>Eukaryota</taxon>
        <taxon>Fungi</taxon>
        <taxon>Dikarya</taxon>
        <taxon>Basidiomycota</taxon>
        <taxon>Agaricomycotina</taxon>
        <taxon>Tremellomycetes</taxon>
        <taxon>Tremellales</taxon>
        <taxon>Cryptococcaceae</taxon>
        <taxon>Kwoniella</taxon>
    </lineage>
</organism>
<protein>
    <submittedName>
        <fullName evidence="1">Uncharacterized protein</fullName>
    </submittedName>
</protein>
<accession>A0A5M6BZ61</accession>
<sequence>MLASIALALLPLLAYAAPAPLAKRATNQLIYAGRDNLCLSLETGSQGNNGASNLSNGLAVVSKPCDQATVWDINSGSGSIFVSNSDSAYALDAGENPGNFGSLKIWQSYPGLYQQTWYYTDDKRIAITGGDQCLDEGDNGVQLYQCTTGNTNQIWNTVVPTPRNDPQPL</sequence>
<dbReference type="GeneID" id="43588660"/>
<proteinExistence type="predicted"/>
<dbReference type="OrthoDB" id="6770063at2759"/>
<keyword evidence="2" id="KW-1185">Reference proteome</keyword>
<dbReference type="InterPro" id="IPR000772">
    <property type="entry name" value="Ricin_B_lectin"/>
</dbReference>
<dbReference type="Pfam" id="PF00652">
    <property type="entry name" value="Ricin_B_lectin"/>
    <property type="match status" value="1"/>
</dbReference>
<evidence type="ECO:0000313" key="1">
    <source>
        <dbReference type="EMBL" id="WWD16291.1"/>
    </source>
</evidence>
<dbReference type="KEGG" id="ksn:43588660"/>
<dbReference type="EMBL" id="CP144051">
    <property type="protein sequence ID" value="WWD16291.1"/>
    <property type="molecule type" value="Genomic_DNA"/>
</dbReference>
<dbReference type="Gene3D" id="2.80.10.50">
    <property type="match status" value="1"/>
</dbReference>
<name>A0A5M6BZ61_9TREE</name>
<dbReference type="PROSITE" id="PS50231">
    <property type="entry name" value="RICIN_B_LECTIN"/>
    <property type="match status" value="1"/>
</dbReference>
<dbReference type="InterPro" id="IPR035992">
    <property type="entry name" value="Ricin_B-like_lectins"/>
</dbReference>
<gene>
    <name evidence="1" type="ORF">CI109_100717</name>
</gene>
<dbReference type="RefSeq" id="XP_031861002.1">
    <property type="nucleotide sequence ID" value="XM_032004524.1"/>
</dbReference>
<reference evidence="1" key="1">
    <citation type="submission" date="2017-08" db="EMBL/GenBank/DDBJ databases">
        <authorList>
            <person name="Cuomo C."/>
            <person name="Billmyre B."/>
            <person name="Heitman J."/>
        </authorList>
    </citation>
    <scope>NUCLEOTIDE SEQUENCE</scope>
    <source>
        <strain evidence="1">CBS 12478</strain>
    </source>
</reference>
<dbReference type="SUPFAM" id="SSF50370">
    <property type="entry name" value="Ricin B-like lectins"/>
    <property type="match status" value="1"/>
</dbReference>